<dbReference type="PANTHER" id="PTHR46847:SF1">
    <property type="entry name" value="D-ALLOSE-BINDING PERIPLASMIC PROTEIN-RELATED"/>
    <property type="match status" value="1"/>
</dbReference>
<dbReference type="InterPro" id="IPR025997">
    <property type="entry name" value="SBP_2_dom"/>
</dbReference>
<comment type="caution">
    <text evidence="6">The sequence shown here is derived from an EMBL/GenBank/DDBJ whole genome shotgun (WGS) entry which is preliminary data.</text>
</comment>
<evidence type="ECO:0000313" key="6">
    <source>
        <dbReference type="EMBL" id="TCL03546.1"/>
    </source>
</evidence>
<accession>A0A4R1NFV5</accession>
<evidence type="ECO:0000256" key="2">
    <source>
        <dbReference type="ARBA" id="ARBA00007639"/>
    </source>
</evidence>
<dbReference type="GO" id="GO:0030313">
    <property type="term" value="C:cell envelope"/>
    <property type="evidence" value="ECO:0007669"/>
    <property type="project" value="UniProtKB-SubCell"/>
</dbReference>
<dbReference type="GO" id="GO:0055085">
    <property type="term" value="P:transmembrane transport"/>
    <property type="evidence" value="ECO:0007669"/>
    <property type="project" value="UniProtKB-ARBA"/>
</dbReference>
<dbReference type="Gene3D" id="3.40.50.2300">
    <property type="match status" value="2"/>
</dbReference>
<evidence type="ECO:0000256" key="4">
    <source>
        <dbReference type="SAM" id="SignalP"/>
    </source>
</evidence>
<dbReference type="EMBL" id="SJOI01000001">
    <property type="protein sequence ID" value="TCL03546.1"/>
    <property type="molecule type" value="Genomic_DNA"/>
</dbReference>
<dbReference type="PROSITE" id="PS51257">
    <property type="entry name" value="PROKAR_LIPOPROTEIN"/>
    <property type="match status" value="1"/>
</dbReference>
<dbReference type="PANTHER" id="PTHR46847">
    <property type="entry name" value="D-ALLOSE-BINDING PERIPLASMIC PROTEIN-RELATED"/>
    <property type="match status" value="1"/>
</dbReference>
<evidence type="ECO:0000256" key="1">
    <source>
        <dbReference type="ARBA" id="ARBA00004196"/>
    </source>
</evidence>
<comment type="subcellular location">
    <subcellularLocation>
        <location evidence="1">Cell envelope</location>
    </subcellularLocation>
</comment>
<name>A0A4R1NFV5_9GAMM</name>
<protein>
    <submittedName>
        <fullName evidence="6">Ribose transport system substrate-binding protein</fullName>
    </submittedName>
</protein>
<feature type="chain" id="PRO_5020665442" evidence="4">
    <location>
        <begin position="22"/>
        <end position="327"/>
    </location>
</feature>
<dbReference type="Pfam" id="PF13407">
    <property type="entry name" value="Peripla_BP_4"/>
    <property type="match status" value="1"/>
</dbReference>
<gene>
    <name evidence="6" type="ORF">EZJ58_1621</name>
</gene>
<feature type="domain" description="Periplasmic binding protein" evidence="5">
    <location>
        <begin position="41"/>
        <end position="301"/>
    </location>
</feature>
<evidence type="ECO:0000256" key="3">
    <source>
        <dbReference type="ARBA" id="ARBA00022729"/>
    </source>
</evidence>
<dbReference type="AlphaFoldDB" id="A0A4R1NFV5"/>
<dbReference type="SUPFAM" id="SSF53822">
    <property type="entry name" value="Periplasmic binding protein-like I"/>
    <property type="match status" value="1"/>
</dbReference>
<evidence type="ECO:0000313" key="7">
    <source>
        <dbReference type="Proteomes" id="UP000294555"/>
    </source>
</evidence>
<dbReference type="GO" id="GO:0030246">
    <property type="term" value="F:carbohydrate binding"/>
    <property type="evidence" value="ECO:0007669"/>
    <property type="project" value="UniProtKB-ARBA"/>
</dbReference>
<dbReference type="RefSeq" id="WP_132922403.1">
    <property type="nucleotide sequence ID" value="NZ_SJOI01000001.1"/>
</dbReference>
<dbReference type="OrthoDB" id="9813037at2"/>
<dbReference type="Proteomes" id="UP000294555">
    <property type="component" value="Unassembled WGS sequence"/>
</dbReference>
<keyword evidence="7" id="KW-1185">Reference proteome</keyword>
<organism evidence="6 7">
    <name type="scientific">Sodalis ligni</name>
    <dbReference type="NCBI Taxonomy" id="2697027"/>
    <lineage>
        <taxon>Bacteria</taxon>
        <taxon>Pseudomonadati</taxon>
        <taxon>Pseudomonadota</taxon>
        <taxon>Gammaproteobacteria</taxon>
        <taxon>Enterobacterales</taxon>
        <taxon>Bruguierivoracaceae</taxon>
        <taxon>Sodalis</taxon>
    </lineage>
</organism>
<comment type="similarity">
    <text evidence="2">Belongs to the bacterial solute-binding protein 2 family.</text>
</comment>
<evidence type="ECO:0000259" key="5">
    <source>
        <dbReference type="Pfam" id="PF13407"/>
    </source>
</evidence>
<sequence>MQIRNKFIVATTMLVLSAALAGCNREDSSQTAGAPAKKTLGVTLPNLTNPYYVAMKKSFEDNGAAQGFNVKVSIADNDDAKQLSQVQSFVQQKVDAVAVNCVSSGPCVAVIGELNRAKIPAFTINLLPDTDGMKQQGVSVVQGVQTDQAQGGHYIGEQLMKDLGPDGKAVIGIVGEPTSISANARDDGFKQAIASNPNLKVVALVNGKVEETTSLKVTTEMLQGNPEMTVVFSDTEPSALGAAAAIEQLGKKGNVQLYSFVDKEGVKRIEDNSILKAGAIQEPVKLASLLVDSVKKHFAGETLPPLLNSPPLLVNKDNAPKVIDAAY</sequence>
<dbReference type="InterPro" id="IPR028082">
    <property type="entry name" value="Peripla_BP_I"/>
</dbReference>
<proteinExistence type="inferred from homology"/>
<feature type="signal peptide" evidence="4">
    <location>
        <begin position="1"/>
        <end position="21"/>
    </location>
</feature>
<keyword evidence="3 4" id="KW-0732">Signal</keyword>
<reference evidence="6 7" key="1">
    <citation type="submission" date="2019-02" db="EMBL/GenBank/DDBJ databases">
        <title>Investigation of anaerobic lignin degradation for improved lignocellulosic biofuels.</title>
        <authorList>
            <person name="Deangelis K."/>
        </authorList>
    </citation>
    <scope>NUCLEOTIDE SEQUENCE [LARGE SCALE GENOMIC DNA]</scope>
    <source>
        <strain evidence="6 7">159R</strain>
    </source>
</reference>